<protein>
    <submittedName>
        <fullName evidence="1">Putative lipoprotein</fullName>
    </submittedName>
</protein>
<dbReference type="EMBL" id="CP002830">
    <property type="protein sequence ID" value="AEI66290.1"/>
    <property type="molecule type" value="Genomic_DNA"/>
</dbReference>
<gene>
    <name evidence="1" type="ordered locus">LILAB_21955</name>
</gene>
<proteinExistence type="predicted"/>
<dbReference type="eggNOG" id="COG1555">
    <property type="taxonomic scope" value="Bacteria"/>
</dbReference>
<dbReference type="STRING" id="483219.LILAB_21955"/>
<accession>F8CHH2</accession>
<dbReference type="PROSITE" id="PS51257">
    <property type="entry name" value="PROKAR_LIPOPROTEIN"/>
    <property type="match status" value="1"/>
</dbReference>
<reference evidence="1 2" key="1">
    <citation type="journal article" date="2011" name="J. Bacteriol.">
        <title>Genome sequence of the halotolerant marine bacterium Myxococcus fulvus HW-1.</title>
        <authorList>
            <person name="Li Z.F."/>
            <person name="Li X."/>
            <person name="Liu H."/>
            <person name="Liu X."/>
            <person name="Han K."/>
            <person name="Wu Z.H."/>
            <person name="Hu W."/>
            <person name="Li F.F."/>
            <person name="Li Y.Z."/>
        </authorList>
    </citation>
    <scope>NUCLEOTIDE SEQUENCE [LARGE SCALE GENOMIC DNA]</scope>
    <source>
        <strain evidence="2">ATCC BAA-855 / HW-1</strain>
    </source>
</reference>
<dbReference type="KEGG" id="mfu:LILAB_21955"/>
<sequence length="342" mass="36538">MRRYVGSAFLAAGLLVGCGPSETETSTQQPQEQQAHGLLTETDVDVAAECQGIIAFANNATYAKLDQYLPSNVVDNLVAARAAQPFVSLADVSAVRLVGPARLQQLEQGARSEDYIDADCYGIVEGLAVSHDDAAAIRTLVNSVSFTELYTIMPYAWNGAQNLANQRPFSNVDAIGATSGVGEVGFRNLRNAATLSRPFEALVAAVNALPGSHGGVFMARHFDWWANLNGQHYNFGIHECYGDKTEQFTNPNIPGQHRGADADGAEVRAHVAAFVNAADRFGTLDPAVKAAGLANLAALTEGRSFFGCSYGFAPDPWSGHSGTFFIDTENGFGVYTDSYWVE</sequence>
<keyword evidence="1" id="KW-0449">Lipoprotein</keyword>
<name>F8CHH2_MYXFH</name>
<evidence type="ECO:0000313" key="1">
    <source>
        <dbReference type="EMBL" id="AEI66290.1"/>
    </source>
</evidence>
<dbReference type="HOGENOM" id="CLU_844191_0_0_7"/>
<evidence type="ECO:0000313" key="2">
    <source>
        <dbReference type="Proteomes" id="UP000000488"/>
    </source>
</evidence>
<dbReference type="Proteomes" id="UP000000488">
    <property type="component" value="Chromosome"/>
</dbReference>
<dbReference type="AlphaFoldDB" id="F8CHH2"/>
<organism evidence="1 2">
    <name type="scientific">Myxococcus fulvus (strain ATCC BAA-855 / HW-1)</name>
    <dbReference type="NCBI Taxonomy" id="483219"/>
    <lineage>
        <taxon>Bacteria</taxon>
        <taxon>Pseudomonadati</taxon>
        <taxon>Myxococcota</taxon>
        <taxon>Myxococcia</taxon>
        <taxon>Myxococcales</taxon>
        <taxon>Cystobacterineae</taxon>
        <taxon>Myxococcaceae</taxon>
        <taxon>Myxococcus</taxon>
    </lineage>
</organism>